<accession>A0A1D2M537</accession>
<evidence type="ECO:0000256" key="1">
    <source>
        <dbReference type="SAM" id="MobiDB-lite"/>
    </source>
</evidence>
<dbReference type="Gene3D" id="3.40.50.300">
    <property type="entry name" value="P-loop containing nucleotide triphosphate hydrolases"/>
    <property type="match status" value="1"/>
</dbReference>
<dbReference type="EMBL" id="LJIJ01004123">
    <property type="protein sequence ID" value="ODM88097.1"/>
    <property type="molecule type" value="Genomic_DNA"/>
</dbReference>
<dbReference type="OrthoDB" id="258627at2759"/>
<dbReference type="Proteomes" id="UP000094527">
    <property type="component" value="Unassembled WGS sequence"/>
</dbReference>
<feature type="domain" description="CobW/HypB/UreG nucleotide-binding" evidence="2">
    <location>
        <begin position="59"/>
        <end position="96"/>
    </location>
</feature>
<name>A0A1D2M537_ORCCI</name>
<evidence type="ECO:0000313" key="4">
    <source>
        <dbReference type="Proteomes" id="UP000094527"/>
    </source>
</evidence>
<organism evidence="3 4">
    <name type="scientific">Orchesella cincta</name>
    <name type="common">Springtail</name>
    <name type="synonym">Podura cincta</name>
    <dbReference type="NCBI Taxonomy" id="48709"/>
    <lineage>
        <taxon>Eukaryota</taxon>
        <taxon>Metazoa</taxon>
        <taxon>Ecdysozoa</taxon>
        <taxon>Arthropoda</taxon>
        <taxon>Hexapoda</taxon>
        <taxon>Collembola</taxon>
        <taxon>Entomobryomorpha</taxon>
        <taxon>Entomobryoidea</taxon>
        <taxon>Orchesellidae</taxon>
        <taxon>Orchesellinae</taxon>
        <taxon>Orchesella</taxon>
    </lineage>
</organism>
<feature type="region of interest" description="Disordered" evidence="1">
    <location>
        <begin position="1"/>
        <end position="54"/>
    </location>
</feature>
<dbReference type="InterPro" id="IPR003495">
    <property type="entry name" value="CobW/HypB/UreG_nucleotide-bd"/>
</dbReference>
<dbReference type="InterPro" id="IPR051316">
    <property type="entry name" value="Zinc-reg_GTPase_activator"/>
</dbReference>
<keyword evidence="4" id="KW-1185">Reference proteome</keyword>
<dbReference type="GO" id="GO:0005737">
    <property type="term" value="C:cytoplasm"/>
    <property type="evidence" value="ECO:0007669"/>
    <property type="project" value="TreeGrafter"/>
</dbReference>
<dbReference type="STRING" id="48709.A0A1D2M537"/>
<dbReference type="PANTHER" id="PTHR13748:SF31">
    <property type="entry name" value="ZINC-REGULATED GTPASE METALLOPROTEIN ACTIVATOR 1A-RELATED"/>
    <property type="match status" value="1"/>
</dbReference>
<dbReference type="PANTHER" id="PTHR13748">
    <property type="entry name" value="COBW-RELATED"/>
    <property type="match status" value="1"/>
</dbReference>
<comment type="caution">
    <text evidence="3">The sequence shown here is derived from an EMBL/GenBank/DDBJ whole genome shotgun (WGS) entry which is preliminary data.</text>
</comment>
<evidence type="ECO:0000313" key="3">
    <source>
        <dbReference type="EMBL" id="ODM88097.1"/>
    </source>
</evidence>
<dbReference type="Pfam" id="PF02492">
    <property type="entry name" value="cobW"/>
    <property type="match status" value="1"/>
</dbReference>
<evidence type="ECO:0000259" key="2">
    <source>
        <dbReference type="Pfam" id="PF02492"/>
    </source>
</evidence>
<dbReference type="InterPro" id="IPR027417">
    <property type="entry name" value="P-loop_NTPase"/>
</dbReference>
<sequence>MSRNGTTDIDDEEDEEVPELVPLEEASQFQPFGGENGEGESSSGGVELEEGVQRRGPVPVTILTGYLGAGKTTLLNYILHEQNEKKIAVILNEFGTGAGGNLDFG</sequence>
<proteinExistence type="predicted"/>
<reference evidence="3 4" key="1">
    <citation type="journal article" date="2016" name="Genome Biol. Evol.">
        <title>Gene Family Evolution Reflects Adaptation to Soil Environmental Stressors in the Genome of the Collembolan Orchesella cincta.</title>
        <authorList>
            <person name="Faddeeva-Vakhrusheva A."/>
            <person name="Derks M.F."/>
            <person name="Anvar S.Y."/>
            <person name="Agamennone V."/>
            <person name="Suring W."/>
            <person name="Smit S."/>
            <person name="van Straalen N.M."/>
            <person name="Roelofs D."/>
        </authorList>
    </citation>
    <scope>NUCLEOTIDE SEQUENCE [LARGE SCALE GENOMIC DNA]</scope>
    <source>
        <tissue evidence="3">Mixed pool</tissue>
    </source>
</reference>
<dbReference type="AlphaFoldDB" id="A0A1D2M537"/>
<feature type="compositionally biased region" description="Acidic residues" evidence="1">
    <location>
        <begin position="8"/>
        <end position="18"/>
    </location>
</feature>
<protein>
    <submittedName>
        <fullName evidence="3">COBW domain-containing protein 1</fullName>
    </submittedName>
</protein>
<dbReference type="SUPFAM" id="SSF52540">
    <property type="entry name" value="P-loop containing nucleoside triphosphate hydrolases"/>
    <property type="match status" value="1"/>
</dbReference>
<gene>
    <name evidence="3" type="ORF">Ocin01_18588</name>
</gene>